<keyword evidence="3" id="KW-1185">Reference proteome</keyword>
<organism evidence="2 3">
    <name type="scientific">Deinococcus xinjiangensis</name>
    <dbReference type="NCBI Taxonomy" id="457454"/>
    <lineage>
        <taxon>Bacteria</taxon>
        <taxon>Thermotogati</taxon>
        <taxon>Deinococcota</taxon>
        <taxon>Deinococci</taxon>
        <taxon>Deinococcales</taxon>
        <taxon>Deinococcaceae</taxon>
        <taxon>Deinococcus</taxon>
    </lineage>
</organism>
<protein>
    <submittedName>
        <fullName evidence="2">Isonitrile hydratase</fullName>
    </submittedName>
</protein>
<dbReference type="InterPro" id="IPR002818">
    <property type="entry name" value="DJ-1/PfpI"/>
</dbReference>
<name>A0ABP9V8F1_9DEIO</name>
<dbReference type="CDD" id="cd03139">
    <property type="entry name" value="GATase1_PfpI_2"/>
    <property type="match status" value="1"/>
</dbReference>
<dbReference type="Pfam" id="PF01965">
    <property type="entry name" value="DJ-1_PfpI"/>
    <property type="match status" value="1"/>
</dbReference>
<accession>A0ABP9V8F1</accession>
<evidence type="ECO:0000313" key="3">
    <source>
        <dbReference type="Proteomes" id="UP001458946"/>
    </source>
</evidence>
<dbReference type="PANTHER" id="PTHR43130:SF14">
    <property type="entry name" value="DJ-1_PFPI DOMAIN-CONTAINING PROTEIN"/>
    <property type="match status" value="1"/>
</dbReference>
<dbReference type="InterPro" id="IPR029062">
    <property type="entry name" value="Class_I_gatase-like"/>
</dbReference>
<evidence type="ECO:0000259" key="1">
    <source>
        <dbReference type="Pfam" id="PF01965"/>
    </source>
</evidence>
<evidence type="ECO:0000313" key="2">
    <source>
        <dbReference type="EMBL" id="GAA5501549.1"/>
    </source>
</evidence>
<proteinExistence type="predicted"/>
<sequence length="201" mass="21585">MTQTIGILIFDGIEVLDLGGPFEVFSVASRVAVSKRGEAMPFQPVLIGLSTLPAVARGGFRVLPDATLDDHPPLDVLMVAGGVVDGIQHHEAVIEWLQTQAQKVGVVASVCTGAFVLAEAGLLGGLKVTTHWEDQPELARQFPELSVVPEVSWVDQGRVVTSGGISAGIDMSLHLVERFHSRELALATAKQMEYRWTEHGL</sequence>
<dbReference type="Proteomes" id="UP001458946">
    <property type="component" value="Unassembled WGS sequence"/>
</dbReference>
<dbReference type="SUPFAM" id="SSF52317">
    <property type="entry name" value="Class I glutamine amidotransferase-like"/>
    <property type="match status" value="1"/>
</dbReference>
<feature type="domain" description="DJ-1/PfpI" evidence="1">
    <location>
        <begin position="5"/>
        <end position="177"/>
    </location>
</feature>
<dbReference type="Gene3D" id="3.40.50.880">
    <property type="match status" value="1"/>
</dbReference>
<comment type="caution">
    <text evidence="2">The sequence shown here is derived from an EMBL/GenBank/DDBJ whole genome shotgun (WGS) entry which is preliminary data.</text>
</comment>
<dbReference type="InterPro" id="IPR052158">
    <property type="entry name" value="INH-QAR"/>
</dbReference>
<dbReference type="RefSeq" id="WP_353541519.1">
    <property type="nucleotide sequence ID" value="NZ_BAABRN010000010.1"/>
</dbReference>
<reference evidence="2 3" key="1">
    <citation type="submission" date="2024-02" db="EMBL/GenBank/DDBJ databases">
        <title>Deinococcus xinjiangensis NBRC 107630.</title>
        <authorList>
            <person name="Ichikawa N."/>
            <person name="Katano-Makiyama Y."/>
            <person name="Hidaka K."/>
        </authorList>
    </citation>
    <scope>NUCLEOTIDE SEQUENCE [LARGE SCALE GENOMIC DNA]</scope>
    <source>
        <strain evidence="2 3">NBRC 107630</strain>
    </source>
</reference>
<gene>
    <name evidence="2" type="primary">inhA</name>
    <name evidence="2" type="ORF">Dxin01_01281</name>
</gene>
<dbReference type="PANTHER" id="PTHR43130">
    <property type="entry name" value="ARAC-FAMILY TRANSCRIPTIONAL REGULATOR"/>
    <property type="match status" value="1"/>
</dbReference>
<dbReference type="EMBL" id="BAABRN010000010">
    <property type="protein sequence ID" value="GAA5501549.1"/>
    <property type="molecule type" value="Genomic_DNA"/>
</dbReference>